<dbReference type="RefSeq" id="WP_024059435.1">
    <property type="nucleotide sequence ID" value="NZ_JAGZVZ010000004.1"/>
</dbReference>
<evidence type="ECO:0000256" key="2">
    <source>
        <dbReference type="ARBA" id="ARBA00022801"/>
    </source>
</evidence>
<comment type="caution">
    <text evidence="4">The sequence shown here is derived from an EMBL/GenBank/DDBJ whole genome shotgun (WGS) entry which is preliminary data.</text>
</comment>
<comment type="cofactor">
    <cofactor evidence="3">
        <name>Mg(2+)</name>
        <dbReference type="ChEBI" id="CHEBI:18420"/>
    </cofactor>
    <text evidence="3">Binds 2 magnesium ions per subunit.</text>
</comment>
<proteinExistence type="inferred from homology"/>
<keyword evidence="3" id="KW-0460">Magnesium</keyword>
<dbReference type="EMBL" id="JAKNHJ010000002">
    <property type="protein sequence ID" value="MCG4617153.1"/>
    <property type="molecule type" value="Genomic_DNA"/>
</dbReference>
<gene>
    <name evidence="4" type="ORF">L0M99_01400</name>
</gene>
<evidence type="ECO:0000256" key="1">
    <source>
        <dbReference type="ARBA" id="ARBA00010702"/>
    </source>
</evidence>
<dbReference type="Proteomes" id="UP001200537">
    <property type="component" value="Unassembled WGS sequence"/>
</dbReference>
<keyword evidence="3" id="KW-0479">Metal-binding</keyword>
<evidence type="ECO:0000313" key="4">
    <source>
        <dbReference type="EMBL" id="MCG4617153.1"/>
    </source>
</evidence>
<feature type="binding site" evidence="3">
    <location>
        <position position="77"/>
    </location>
    <ligand>
        <name>Mg(2+)</name>
        <dbReference type="ChEBI" id="CHEBI:18420"/>
        <label>1</label>
    </ligand>
</feature>
<dbReference type="InterPro" id="IPR050792">
    <property type="entry name" value="ADP-ribosylglycohydrolase"/>
</dbReference>
<keyword evidence="2" id="KW-0378">Hydrolase</keyword>
<sequence length="395" mass="41904">MAEARDKNPERTDQAHNLIRRGGQAPLAIMADRASGVLVGQACGNALGVGYEFKTPTLEGIPRMQGANGRLSPGEWSEATQLGICIAEVAVTGIDLTTEEGLDAVATRFLAWYHGGTRKIDAPTRVVLETTSNDISNMNPARKMRSAAAYFHLRTRRTSGAGTLSRCAILGLTRIKDPQWTAESVRAVSELTHVDPLASEAAVIYAEAIRRAVTDPLPGEETWVNRINLGAGIALLPTARREQWHEWLQQAEETYFKPPRDNTYAVTALQAVAGILQAVKIEHAGMPLSGQDAFRRATSLAVQLGGATDTIAGLVGALFASGIGLAQIPADLQTRLHGWPGLKADALSEMGLGTALAGVVGTHGMARMIASASSLNDLIAAHPDAELDTVTTPEP</sequence>
<dbReference type="PANTHER" id="PTHR16222:SF24">
    <property type="entry name" value="ADP-RIBOSYLHYDROLASE ARH3"/>
    <property type="match status" value="1"/>
</dbReference>
<protein>
    <submittedName>
        <fullName evidence="4">ADP-ribosylglycohydrolase family protein</fullName>
    </submittedName>
</protein>
<organism evidence="4 5">
    <name type="scientific">Varibaculum cambriense</name>
    <dbReference type="NCBI Taxonomy" id="184870"/>
    <lineage>
        <taxon>Bacteria</taxon>
        <taxon>Bacillati</taxon>
        <taxon>Actinomycetota</taxon>
        <taxon>Actinomycetes</taxon>
        <taxon>Actinomycetales</taxon>
        <taxon>Actinomycetaceae</taxon>
        <taxon>Varibaculum</taxon>
    </lineage>
</organism>
<dbReference type="Pfam" id="PF03747">
    <property type="entry name" value="ADP_ribosyl_GH"/>
    <property type="match status" value="1"/>
</dbReference>
<dbReference type="GO" id="GO:0046872">
    <property type="term" value="F:metal ion binding"/>
    <property type="evidence" value="ECO:0007669"/>
    <property type="project" value="UniProtKB-KW"/>
</dbReference>
<dbReference type="GO" id="GO:0016787">
    <property type="term" value="F:hydrolase activity"/>
    <property type="evidence" value="ECO:0007669"/>
    <property type="project" value="UniProtKB-KW"/>
</dbReference>
<evidence type="ECO:0000256" key="3">
    <source>
        <dbReference type="PIRSR" id="PIRSR605502-1"/>
    </source>
</evidence>
<accession>A0AAJ1F797</accession>
<dbReference type="AlphaFoldDB" id="A0AAJ1F797"/>
<dbReference type="SUPFAM" id="SSF101478">
    <property type="entry name" value="ADP-ribosylglycohydrolase"/>
    <property type="match status" value="1"/>
</dbReference>
<dbReference type="PANTHER" id="PTHR16222">
    <property type="entry name" value="ADP-RIBOSYLGLYCOHYDROLASE"/>
    <property type="match status" value="1"/>
</dbReference>
<feature type="binding site" evidence="3">
    <location>
        <position position="309"/>
    </location>
    <ligand>
        <name>Mg(2+)</name>
        <dbReference type="ChEBI" id="CHEBI:18420"/>
        <label>1</label>
    </ligand>
</feature>
<comment type="similarity">
    <text evidence="1">Belongs to the ADP-ribosylglycohydrolase family.</text>
</comment>
<reference evidence="4" key="1">
    <citation type="submission" date="2022-01" db="EMBL/GenBank/DDBJ databases">
        <title>Collection of gut derived symbiotic bacterial strains cultured from healthy donors.</title>
        <authorList>
            <person name="Lin H."/>
            <person name="Kohout C."/>
            <person name="Waligurski E."/>
            <person name="Pamer E.G."/>
        </authorList>
    </citation>
    <scope>NUCLEOTIDE SEQUENCE</scope>
    <source>
        <strain evidence="4">DFI.7.46</strain>
    </source>
</reference>
<dbReference type="InterPro" id="IPR005502">
    <property type="entry name" value="Ribosyl_crysJ1"/>
</dbReference>
<evidence type="ECO:0000313" key="5">
    <source>
        <dbReference type="Proteomes" id="UP001200537"/>
    </source>
</evidence>
<feature type="binding site" evidence="3">
    <location>
        <position position="310"/>
    </location>
    <ligand>
        <name>Mg(2+)</name>
        <dbReference type="ChEBI" id="CHEBI:18420"/>
        <label>1</label>
    </ligand>
</feature>
<name>A0AAJ1F797_9ACTO</name>
<dbReference type="Gene3D" id="1.10.4080.10">
    <property type="entry name" value="ADP-ribosylation/Crystallin J1"/>
    <property type="match status" value="1"/>
</dbReference>
<dbReference type="InterPro" id="IPR036705">
    <property type="entry name" value="Ribosyl_crysJ1_sf"/>
</dbReference>